<dbReference type="Proteomes" id="UP000035268">
    <property type="component" value="Chromosome"/>
</dbReference>
<dbReference type="EMBL" id="CP010904">
    <property type="protein sequence ID" value="AKJ64574.1"/>
    <property type="molecule type" value="Genomic_DNA"/>
</dbReference>
<evidence type="ECO:0000313" key="2">
    <source>
        <dbReference type="Proteomes" id="UP000035268"/>
    </source>
</evidence>
<organism evidence="1 2">
    <name type="scientific">Kiritimatiella glycovorans</name>
    <dbReference type="NCBI Taxonomy" id="1307763"/>
    <lineage>
        <taxon>Bacteria</taxon>
        <taxon>Pseudomonadati</taxon>
        <taxon>Kiritimatiellota</taxon>
        <taxon>Kiritimatiellia</taxon>
        <taxon>Kiritimatiellales</taxon>
        <taxon>Kiritimatiellaceae</taxon>
        <taxon>Kiritimatiella</taxon>
    </lineage>
</organism>
<dbReference type="PATRIC" id="fig|1609981.3.peg.1378"/>
<dbReference type="OrthoDB" id="9806869at2"/>
<dbReference type="NCBIfam" id="TIGR04256">
    <property type="entry name" value="GxxExxY"/>
    <property type="match status" value="1"/>
</dbReference>
<sequence>MIVDSDNEIGKIIVDAAVRIHTRLGPGLLETVYESVLAYELRKRGLSVDRQVPVPVRYESMLFDEVFRADMIVAGKVIVELKAVERVKKVHMKQVLTYLRLSGLKLGFLLNFNADLMKYGITRLVNGLGEDRGMPQ</sequence>
<evidence type="ECO:0008006" key="3">
    <source>
        <dbReference type="Google" id="ProtNLM"/>
    </source>
</evidence>
<accession>A0A0G3EK82</accession>
<dbReference type="Pfam" id="PF13366">
    <property type="entry name" value="PDDEXK_3"/>
    <property type="match status" value="1"/>
</dbReference>
<evidence type="ECO:0000313" key="1">
    <source>
        <dbReference type="EMBL" id="AKJ64574.1"/>
    </source>
</evidence>
<protein>
    <recommendedName>
        <fullName evidence="3">GxxExxY protein</fullName>
    </recommendedName>
</protein>
<dbReference type="InterPro" id="IPR026350">
    <property type="entry name" value="GxxExxY"/>
</dbReference>
<gene>
    <name evidence="1" type="ORF">L21SP4_01326</name>
</gene>
<dbReference type="KEGG" id="vbl:L21SP4_01326"/>
<reference evidence="1 2" key="2">
    <citation type="journal article" date="2016" name="ISME J.">
        <title>Characterization of the first cultured representative of Verrucomicrobia subdivision 5 indicates the proposal of a novel phylum.</title>
        <authorList>
            <person name="Spring S."/>
            <person name="Bunk B."/>
            <person name="Sproer C."/>
            <person name="Schumann P."/>
            <person name="Rohde M."/>
            <person name="Tindall B.J."/>
            <person name="Klenk H.P."/>
        </authorList>
    </citation>
    <scope>NUCLEOTIDE SEQUENCE [LARGE SCALE GENOMIC DNA]</scope>
    <source>
        <strain evidence="1 2">L21-Fru-AB</strain>
    </source>
</reference>
<proteinExistence type="predicted"/>
<dbReference type="AlphaFoldDB" id="A0A0G3EK82"/>
<reference evidence="2" key="1">
    <citation type="submission" date="2015-02" db="EMBL/GenBank/DDBJ databases">
        <title>Description and complete genome sequence of the first cultured representative of the subdivision 5 of the Verrucomicrobia phylum.</title>
        <authorList>
            <person name="Spring S."/>
            <person name="Bunk B."/>
            <person name="Sproer C."/>
            <person name="Klenk H.-P."/>
        </authorList>
    </citation>
    <scope>NUCLEOTIDE SEQUENCE [LARGE SCALE GENOMIC DNA]</scope>
    <source>
        <strain evidence="2">L21-Fru-AB</strain>
    </source>
</reference>
<name>A0A0G3EK82_9BACT</name>
<dbReference type="STRING" id="1307763.L21SP4_01326"/>
<keyword evidence="2" id="KW-1185">Reference proteome</keyword>